<evidence type="ECO:0000313" key="2">
    <source>
        <dbReference type="Proteomes" id="UP000823775"/>
    </source>
</evidence>
<evidence type="ECO:0000313" key="1">
    <source>
        <dbReference type="EMBL" id="MCD7461510.1"/>
    </source>
</evidence>
<dbReference type="Proteomes" id="UP000823775">
    <property type="component" value="Unassembled WGS sequence"/>
</dbReference>
<accession>A0ABS8SR70</accession>
<comment type="caution">
    <text evidence="1">The sequence shown here is derived from an EMBL/GenBank/DDBJ whole genome shotgun (WGS) entry which is preliminary data.</text>
</comment>
<proteinExistence type="predicted"/>
<dbReference type="EMBL" id="JACEIK010000729">
    <property type="protein sequence ID" value="MCD7461510.1"/>
    <property type="molecule type" value="Genomic_DNA"/>
</dbReference>
<keyword evidence="2" id="KW-1185">Reference proteome</keyword>
<feature type="non-terminal residue" evidence="1">
    <location>
        <position position="1"/>
    </location>
</feature>
<reference evidence="1 2" key="1">
    <citation type="journal article" date="2021" name="BMC Genomics">
        <title>Datura genome reveals duplications of psychoactive alkaloid biosynthetic genes and high mutation rate following tissue culture.</title>
        <authorList>
            <person name="Rajewski A."/>
            <person name="Carter-House D."/>
            <person name="Stajich J."/>
            <person name="Litt A."/>
        </authorList>
    </citation>
    <scope>NUCLEOTIDE SEQUENCE [LARGE SCALE GENOMIC DNA]</scope>
    <source>
        <strain evidence="1">AR-01</strain>
    </source>
</reference>
<protein>
    <submittedName>
        <fullName evidence="1">Uncharacterized protein</fullName>
    </submittedName>
</protein>
<name>A0ABS8SR70_DATST</name>
<gene>
    <name evidence="1" type="ORF">HAX54_046303</name>
</gene>
<sequence length="78" mass="8916">TENHTPRHGAIVEKKLHETEQMRTLTGNSSMLKATQRVTEAIAPIRLRDTDLHALSLNIQIIYELHQPSMEQMQKATI</sequence>
<organism evidence="1 2">
    <name type="scientific">Datura stramonium</name>
    <name type="common">Jimsonweed</name>
    <name type="synonym">Common thornapple</name>
    <dbReference type="NCBI Taxonomy" id="4076"/>
    <lineage>
        <taxon>Eukaryota</taxon>
        <taxon>Viridiplantae</taxon>
        <taxon>Streptophyta</taxon>
        <taxon>Embryophyta</taxon>
        <taxon>Tracheophyta</taxon>
        <taxon>Spermatophyta</taxon>
        <taxon>Magnoliopsida</taxon>
        <taxon>eudicotyledons</taxon>
        <taxon>Gunneridae</taxon>
        <taxon>Pentapetalae</taxon>
        <taxon>asterids</taxon>
        <taxon>lamiids</taxon>
        <taxon>Solanales</taxon>
        <taxon>Solanaceae</taxon>
        <taxon>Solanoideae</taxon>
        <taxon>Datureae</taxon>
        <taxon>Datura</taxon>
    </lineage>
</organism>